<dbReference type="EMBL" id="JACHIT010000001">
    <property type="protein sequence ID" value="MBB5912542.1"/>
    <property type="molecule type" value="Genomic_DNA"/>
</dbReference>
<dbReference type="InterPro" id="IPR001646">
    <property type="entry name" value="5peptide_repeat"/>
</dbReference>
<keyword evidence="3" id="KW-1185">Reference proteome</keyword>
<reference evidence="2 3" key="1">
    <citation type="submission" date="2020-08" db="EMBL/GenBank/DDBJ databases">
        <title>Sequencing the genomes of 1000 actinobacteria strains.</title>
        <authorList>
            <person name="Klenk H.-P."/>
        </authorList>
    </citation>
    <scope>NUCLEOTIDE SEQUENCE [LARGE SCALE GENOMIC DNA]</scope>
    <source>
        <strain evidence="2 3">DSM 43582</strain>
    </source>
</reference>
<keyword evidence="1" id="KW-0472">Membrane</keyword>
<evidence type="ECO:0000313" key="3">
    <source>
        <dbReference type="Proteomes" id="UP000540412"/>
    </source>
</evidence>
<organism evidence="2 3">
    <name type="scientific">Nocardia transvalensis</name>
    <dbReference type="NCBI Taxonomy" id="37333"/>
    <lineage>
        <taxon>Bacteria</taxon>
        <taxon>Bacillati</taxon>
        <taxon>Actinomycetota</taxon>
        <taxon>Actinomycetes</taxon>
        <taxon>Mycobacteriales</taxon>
        <taxon>Nocardiaceae</taxon>
        <taxon>Nocardia</taxon>
    </lineage>
</organism>
<keyword evidence="1" id="KW-0812">Transmembrane</keyword>
<dbReference type="AlphaFoldDB" id="A0A7W9UGX5"/>
<name>A0A7W9UGX5_9NOCA</name>
<sequence length="440" mass="47039">MRLVRGIGARVRRGAVSITRWSSGMKLSLAVGLAVLAGAAIAAVAEVVLILVFHPGRVGGSPIDVTKLALTVVGGVGGVVALVIAYRRQRDLEQGRFVERFGAAAAQLGDTDVAVRIAGVYAMAGAADEAGGLRRQQCIDVLCGYLRLPYAPELGTNHVAKEILKHPAAEHLPEREQHLEYRQNDSEVRRTIVRVLAAHLRPGAEYRWSDSDFDLRAAHLEDADFRGAEFSGDASFRRATFSGDTSFEGTTFATASFEGARFAAEVSFRGATLLSPTSFENAVFSGYASFEGVTARAEASFRRAEFSSAAWFQGATFARGARFQDAAFSGNASFEGATFSEKVSFRSAVFSDNAWFQGAAFPGGASFRDGTFCARTAFDSAAFAAETSFEGVDFGTAPVSFTTPTRWGPPAPIFDWAADATEKPLNVEPPEWPPTTVGVR</sequence>
<feature type="transmembrane region" description="Helical" evidence="1">
    <location>
        <begin position="27"/>
        <end position="53"/>
    </location>
</feature>
<comment type="caution">
    <text evidence="2">The sequence shown here is derived from an EMBL/GenBank/DDBJ whole genome shotgun (WGS) entry which is preliminary data.</text>
</comment>
<accession>A0A7W9UGX5</accession>
<dbReference type="Proteomes" id="UP000540412">
    <property type="component" value="Unassembled WGS sequence"/>
</dbReference>
<protein>
    <submittedName>
        <fullName evidence="2">Uncharacterized protein YjbI with pentapeptide repeats</fullName>
    </submittedName>
</protein>
<dbReference type="SUPFAM" id="SSF141571">
    <property type="entry name" value="Pentapeptide repeat-like"/>
    <property type="match status" value="1"/>
</dbReference>
<evidence type="ECO:0000256" key="1">
    <source>
        <dbReference type="SAM" id="Phobius"/>
    </source>
</evidence>
<proteinExistence type="predicted"/>
<feature type="transmembrane region" description="Helical" evidence="1">
    <location>
        <begin position="65"/>
        <end position="86"/>
    </location>
</feature>
<dbReference type="Pfam" id="PF13576">
    <property type="entry name" value="Pentapeptide_3"/>
    <property type="match status" value="2"/>
</dbReference>
<keyword evidence="1" id="KW-1133">Transmembrane helix</keyword>
<dbReference type="RefSeq" id="WP_051162484.1">
    <property type="nucleotide sequence ID" value="NZ_JACHIT010000001.1"/>
</dbReference>
<dbReference type="Gene3D" id="2.160.20.80">
    <property type="entry name" value="E3 ubiquitin-protein ligase SopA"/>
    <property type="match status" value="1"/>
</dbReference>
<evidence type="ECO:0000313" key="2">
    <source>
        <dbReference type="EMBL" id="MBB5912542.1"/>
    </source>
</evidence>
<gene>
    <name evidence="2" type="ORF">BJY24_001409</name>
</gene>